<reference evidence="1 2" key="1">
    <citation type="submission" date="2020-05" db="EMBL/GenBank/DDBJ databases">
        <authorList>
            <person name="Campoy J."/>
            <person name="Schneeberger K."/>
            <person name="Spophaly S."/>
        </authorList>
    </citation>
    <scope>NUCLEOTIDE SEQUENCE [LARGE SCALE GENOMIC DNA]</scope>
    <source>
        <strain evidence="1">PruArmRojPasFocal</strain>
    </source>
</reference>
<name>A0A6J5UHN4_PRUAR</name>
<dbReference type="Proteomes" id="UP000507222">
    <property type="component" value="Unassembled WGS sequence"/>
</dbReference>
<sequence>MEVLEHIKMLHDSFRCPKLLDCIHTSNKEGLSKHLPCSITASTNERSVPPVLLFSSSARRRPLPSGENKFLKALLGVANYFHFTLKMFVVLDLNWTMNWTMNWYQQITLIAMEIRSLLPNRLWA</sequence>
<accession>A0A6J5UHN4</accession>
<evidence type="ECO:0000313" key="2">
    <source>
        <dbReference type="Proteomes" id="UP000507222"/>
    </source>
</evidence>
<organism evidence="1 2">
    <name type="scientific">Prunus armeniaca</name>
    <name type="common">Apricot</name>
    <name type="synonym">Armeniaca vulgaris</name>
    <dbReference type="NCBI Taxonomy" id="36596"/>
    <lineage>
        <taxon>Eukaryota</taxon>
        <taxon>Viridiplantae</taxon>
        <taxon>Streptophyta</taxon>
        <taxon>Embryophyta</taxon>
        <taxon>Tracheophyta</taxon>
        <taxon>Spermatophyta</taxon>
        <taxon>Magnoliopsida</taxon>
        <taxon>eudicotyledons</taxon>
        <taxon>Gunneridae</taxon>
        <taxon>Pentapetalae</taxon>
        <taxon>rosids</taxon>
        <taxon>fabids</taxon>
        <taxon>Rosales</taxon>
        <taxon>Rosaceae</taxon>
        <taxon>Amygdaloideae</taxon>
        <taxon>Amygdaleae</taxon>
        <taxon>Prunus</taxon>
    </lineage>
</organism>
<proteinExistence type="predicted"/>
<protein>
    <submittedName>
        <fullName evidence="1">Uncharacterized protein</fullName>
    </submittedName>
</protein>
<gene>
    <name evidence="1" type="ORF">CURHAP_LOCUS24915</name>
</gene>
<evidence type="ECO:0000313" key="1">
    <source>
        <dbReference type="EMBL" id="CAB4275929.1"/>
    </source>
</evidence>
<dbReference type="AlphaFoldDB" id="A0A6J5UHN4"/>
<dbReference type="EMBL" id="CAEKDK010000004">
    <property type="protein sequence ID" value="CAB4275929.1"/>
    <property type="molecule type" value="Genomic_DNA"/>
</dbReference>